<evidence type="ECO:0000313" key="2">
    <source>
        <dbReference type="Proteomes" id="UP001246858"/>
    </source>
</evidence>
<organism evidence="1 2">
    <name type="scientific">Pedobacter africanus</name>
    <dbReference type="NCBI Taxonomy" id="151894"/>
    <lineage>
        <taxon>Bacteria</taxon>
        <taxon>Pseudomonadati</taxon>
        <taxon>Bacteroidota</taxon>
        <taxon>Sphingobacteriia</taxon>
        <taxon>Sphingobacteriales</taxon>
        <taxon>Sphingobacteriaceae</taxon>
        <taxon>Pedobacter</taxon>
    </lineage>
</organism>
<reference evidence="1" key="1">
    <citation type="submission" date="2023-07" db="EMBL/GenBank/DDBJ databases">
        <title>Sorghum-associated microbial communities from plants grown in Nebraska, USA.</title>
        <authorList>
            <person name="Schachtman D."/>
        </authorList>
    </citation>
    <scope>NUCLEOTIDE SEQUENCE</scope>
    <source>
        <strain evidence="1">2697</strain>
    </source>
</reference>
<dbReference type="Proteomes" id="UP001246858">
    <property type="component" value="Unassembled WGS sequence"/>
</dbReference>
<accession>A0ACC6KU67</accession>
<comment type="caution">
    <text evidence="1">The sequence shown here is derived from an EMBL/GenBank/DDBJ whole genome shotgun (WGS) entry which is preliminary data.</text>
</comment>
<proteinExistence type="predicted"/>
<keyword evidence="2" id="KW-1185">Reference proteome</keyword>
<dbReference type="EMBL" id="JAVDTF010000001">
    <property type="protein sequence ID" value="MDR6782658.1"/>
    <property type="molecule type" value="Genomic_DNA"/>
</dbReference>
<name>A0ACC6KU67_9SPHI</name>
<protein>
    <submittedName>
        <fullName evidence="1">Uncharacterized protein</fullName>
    </submittedName>
</protein>
<sequence length="73" mass="8353">MKTLENSLTAETDELNPALLAGGYAGPEDEDEDDDDDDFPSREDVEYEDDDPDLVKEVEDPDFDNDDEEEEFY</sequence>
<evidence type="ECO:0000313" key="1">
    <source>
        <dbReference type="EMBL" id="MDR6782658.1"/>
    </source>
</evidence>
<gene>
    <name evidence="1" type="ORF">J2X78_001210</name>
</gene>